<sequence length="102" mass="11247">MDLGKLQKQKMKEQDTQVEMISESLGTTHKVAVAIGDELDIHGDLLEEMKQGVSHTTGRVQDENVKITKLEEKASLTKWYVGLGVQSIVLVVLMALNILKGS</sequence>
<feature type="transmembrane region" description="Helical" evidence="1">
    <location>
        <begin position="79"/>
        <end position="99"/>
    </location>
</feature>
<feature type="domain" description="T-SNARE coiled-coil homology" evidence="2">
    <location>
        <begin position="8"/>
        <end position="70"/>
    </location>
</feature>
<dbReference type="PROSITE" id="PS50192">
    <property type="entry name" value="T_SNARE"/>
    <property type="match status" value="1"/>
</dbReference>
<dbReference type="SMART" id="SM00397">
    <property type="entry name" value="t_SNARE"/>
    <property type="match status" value="1"/>
</dbReference>
<dbReference type="EMBL" id="HBKR01018194">
    <property type="protein sequence ID" value="CAE2306800.1"/>
    <property type="molecule type" value="Transcribed_RNA"/>
</dbReference>
<keyword evidence="1" id="KW-0472">Membrane</keyword>
<proteinExistence type="predicted"/>
<gene>
    <name evidence="3" type="ORF">NAES01612_LOCUS11958</name>
</gene>
<protein>
    <recommendedName>
        <fullName evidence="2">t-SNARE coiled-coil homology domain-containing protein</fullName>
    </recommendedName>
</protein>
<reference evidence="3" key="1">
    <citation type="submission" date="2021-01" db="EMBL/GenBank/DDBJ databases">
        <authorList>
            <person name="Corre E."/>
            <person name="Pelletier E."/>
            <person name="Niang G."/>
            <person name="Scheremetjew M."/>
            <person name="Finn R."/>
            <person name="Kale V."/>
            <person name="Holt S."/>
            <person name="Cochrane G."/>
            <person name="Meng A."/>
            <person name="Brown T."/>
            <person name="Cohen L."/>
        </authorList>
    </citation>
    <scope>NUCLEOTIDE SEQUENCE</scope>
    <source>
        <strain evidence="3">SoJaBio B1-5/56/2</strain>
    </source>
</reference>
<keyword evidence="1" id="KW-1133">Transmembrane helix</keyword>
<evidence type="ECO:0000256" key="1">
    <source>
        <dbReference type="SAM" id="Phobius"/>
    </source>
</evidence>
<evidence type="ECO:0000313" key="3">
    <source>
        <dbReference type="EMBL" id="CAE2306800.1"/>
    </source>
</evidence>
<dbReference type="Gene3D" id="1.20.5.110">
    <property type="match status" value="1"/>
</dbReference>
<dbReference type="SUPFAM" id="SSF58038">
    <property type="entry name" value="SNARE fusion complex"/>
    <property type="match status" value="1"/>
</dbReference>
<keyword evidence="1" id="KW-0812">Transmembrane</keyword>
<evidence type="ECO:0000259" key="2">
    <source>
        <dbReference type="PROSITE" id="PS50192"/>
    </source>
</evidence>
<accession>A0A7S4KVI7</accession>
<dbReference type="AlphaFoldDB" id="A0A7S4KVI7"/>
<name>A0A7S4KVI7_9EUKA</name>
<organism evidence="3">
    <name type="scientific">Paramoeba aestuarina</name>
    <dbReference type="NCBI Taxonomy" id="180227"/>
    <lineage>
        <taxon>Eukaryota</taxon>
        <taxon>Amoebozoa</taxon>
        <taxon>Discosea</taxon>
        <taxon>Flabellinia</taxon>
        <taxon>Dactylopodida</taxon>
        <taxon>Paramoebidae</taxon>
        <taxon>Paramoeba</taxon>
    </lineage>
</organism>
<dbReference type="InterPro" id="IPR000727">
    <property type="entry name" value="T_SNARE_dom"/>
</dbReference>